<keyword evidence="2" id="KW-1185">Reference proteome</keyword>
<dbReference type="AlphaFoldDB" id="A0A803PRG4"/>
<evidence type="ECO:0000313" key="1">
    <source>
        <dbReference type="EnsemblPlants" id="cds.evm.model.05.698"/>
    </source>
</evidence>
<dbReference type="EnsemblPlants" id="evm.model.05.698">
    <property type="protein sequence ID" value="cds.evm.model.05.698"/>
    <property type="gene ID" value="evm.TU.05.698"/>
</dbReference>
<proteinExistence type="predicted"/>
<organism evidence="1 2">
    <name type="scientific">Cannabis sativa</name>
    <name type="common">Hemp</name>
    <name type="synonym">Marijuana</name>
    <dbReference type="NCBI Taxonomy" id="3483"/>
    <lineage>
        <taxon>Eukaryota</taxon>
        <taxon>Viridiplantae</taxon>
        <taxon>Streptophyta</taxon>
        <taxon>Embryophyta</taxon>
        <taxon>Tracheophyta</taxon>
        <taxon>Spermatophyta</taxon>
        <taxon>Magnoliopsida</taxon>
        <taxon>eudicotyledons</taxon>
        <taxon>Gunneridae</taxon>
        <taxon>Pentapetalae</taxon>
        <taxon>rosids</taxon>
        <taxon>fabids</taxon>
        <taxon>Rosales</taxon>
        <taxon>Cannabaceae</taxon>
        <taxon>Cannabis</taxon>
    </lineage>
</organism>
<dbReference type="Proteomes" id="UP000596661">
    <property type="component" value="Chromosome 5"/>
</dbReference>
<reference evidence="1" key="1">
    <citation type="submission" date="2018-11" db="EMBL/GenBank/DDBJ databases">
        <authorList>
            <person name="Grassa J C."/>
        </authorList>
    </citation>
    <scope>NUCLEOTIDE SEQUENCE [LARGE SCALE GENOMIC DNA]</scope>
</reference>
<sequence length="147" mass="16190">MGLTQFSLIWWRRSVDFYGKGDDDDVVSMVVAEGIPVTLAKVLYYYRVVSSLAQALLTDWTRAQDHSRIPTVAFLTAVDGLEKWVKPEAVCLKINVDATIFAEAATYSFVGVARDAAGDMVEAFSYCRSGVLQPEMVEVLGVKEALS</sequence>
<protein>
    <recommendedName>
        <fullName evidence="3">RNase H type-1 domain-containing protein</fullName>
    </recommendedName>
</protein>
<dbReference type="EMBL" id="UZAU01000440">
    <property type="status" value="NOT_ANNOTATED_CDS"/>
    <property type="molecule type" value="Genomic_DNA"/>
</dbReference>
<dbReference type="Gramene" id="evm.model.05.698">
    <property type="protein sequence ID" value="cds.evm.model.05.698"/>
    <property type="gene ID" value="evm.TU.05.698"/>
</dbReference>
<name>A0A803PRG4_CANSA</name>
<evidence type="ECO:0000313" key="2">
    <source>
        <dbReference type="Proteomes" id="UP000596661"/>
    </source>
</evidence>
<accession>A0A803PRG4</accession>
<evidence type="ECO:0008006" key="3">
    <source>
        <dbReference type="Google" id="ProtNLM"/>
    </source>
</evidence>
<reference evidence="1" key="2">
    <citation type="submission" date="2021-03" db="UniProtKB">
        <authorList>
            <consortium name="EnsemblPlants"/>
        </authorList>
    </citation>
    <scope>IDENTIFICATION</scope>
</reference>